<evidence type="ECO:0000259" key="3">
    <source>
        <dbReference type="Pfam" id="PF07331"/>
    </source>
</evidence>
<keyword evidence="5" id="KW-1185">Reference proteome</keyword>
<sequence>MTVPQTARPQQQQQQEPDKQRQFGFRVMALFVLAVGLTVLIGAFLIPEGGGYQAVGPRPFPMLIGAAGTLVGAIGVVQAFLGPRRPAAQAGPAQPEAPGATREAEPGGPTPARRRATIMLLAALIAYALLMPTAGYWQATTVFYAGAARIQGSRKLVRDVLIGLVIGLATYFVFDRLFGIDLPPGYLRLAI</sequence>
<keyword evidence="2" id="KW-1133">Transmembrane helix</keyword>
<gene>
    <name evidence="4" type="ORF">G5C60_12425</name>
</gene>
<name>A0A6G4V398_9ACTN</name>
<protein>
    <submittedName>
        <fullName evidence="4">Tripartite tricarboxylate transporter TctB family protein</fullName>
    </submittedName>
</protein>
<feature type="transmembrane region" description="Helical" evidence="2">
    <location>
        <begin position="59"/>
        <end position="81"/>
    </location>
</feature>
<evidence type="ECO:0000256" key="2">
    <source>
        <dbReference type="SAM" id="Phobius"/>
    </source>
</evidence>
<accession>A0A6G4V398</accession>
<feature type="compositionally biased region" description="Low complexity" evidence="1">
    <location>
        <begin position="86"/>
        <end position="100"/>
    </location>
</feature>
<dbReference type="Pfam" id="PF07331">
    <property type="entry name" value="TctB"/>
    <property type="match status" value="1"/>
</dbReference>
<dbReference type="RefSeq" id="WP_165258141.1">
    <property type="nucleotide sequence ID" value="NZ_JAAKZY010000030.1"/>
</dbReference>
<evidence type="ECO:0000256" key="1">
    <source>
        <dbReference type="SAM" id="MobiDB-lite"/>
    </source>
</evidence>
<dbReference type="Proteomes" id="UP000472335">
    <property type="component" value="Unassembled WGS sequence"/>
</dbReference>
<dbReference type="EMBL" id="JAAKZY010000030">
    <property type="protein sequence ID" value="NGO08405.1"/>
    <property type="molecule type" value="Genomic_DNA"/>
</dbReference>
<feature type="transmembrane region" description="Helical" evidence="2">
    <location>
        <begin position="23"/>
        <end position="47"/>
    </location>
</feature>
<feature type="region of interest" description="Disordered" evidence="1">
    <location>
        <begin position="86"/>
        <end position="110"/>
    </location>
</feature>
<feature type="transmembrane region" description="Helical" evidence="2">
    <location>
        <begin position="156"/>
        <end position="174"/>
    </location>
</feature>
<comment type="caution">
    <text evidence="4">The sequence shown here is derived from an EMBL/GenBank/DDBJ whole genome shotgun (WGS) entry which is preliminary data.</text>
</comment>
<dbReference type="AlphaFoldDB" id="A0A6G4V398"/>
<proteinExistence type="predicted"/>
<reference evidence="4 5" key="1">
    <citation type="submission" date="2020-02" db="EMBL/GenBank/DDBJ databases">
        <title>Whole-genome analyses of novel actinobacteria.</title>
        <authorList>
            <person name="Sahin N."/>
            <person name="Gencbay T."/>
        </authorList>
    </citation>
    <scope>NUCLEOTIDE SEQUENCE [LARGE SCALE GENOMIC DNA]</scope>
    <source>
        <strain evidence="4 5">HC44</strain>
    </source>
</reference>
<organism evidence="4 5">
    <name type="scientific">Streptomyces scabichelini</name>
    <dbReference type="NCBI Taxonomy" id="2711217"/>
    <lineage>
        <taxon>Bacteria</taxon>
        <taxon>Bacillati</taxon>
        <taxon>Actinomycetota</taxon>
        <taxon>Actinomycetes</taxon>
        <taxon>Kitasatosporales</taxon>
        <taxon>Streptomycetaceae</taxon>
        <taxon>Streptomyces</taxon>
    </lineage>
</organism>
<keyword evidence="2" id="KW-0472">Membrane</keyword>
<feature type="transmembrane region" description="Helical" evidence="2">
    <location>
        <begin position="118"/>
        <end position="136"/>
    </location>
</feature>
<evidence type="ECO:0000313" key="5">
    <source>
        <dbReference type="Proteomes" id="UP000472335"/>
    </source>
</evidence>
<dbReference type="InterPro" id="IPR009936">
    <property type="entry name" value="DUF1468"/>
</dbReference>
<keyword evidence="2" id="KW-0812">Transmembrane</keyword>
<evidence type="ECO:0000313" key="4">
    <source>
        <dbReference type="EMBL" id="NGO08405.1"/>
    </source>
</evidence>
<feature type="domain" description="DUF1468" evidence="3">
    <location>
        <begin position="27"/>
        <end position="183"/>
    </location>
</feature>